<feature type="domain" description="Calcineurin-like phosphoesterase" evidence="4">
    <location>
        <begin position="179"/>
        <end position="360"/>
    </location>
</feature>
<name>A0A223NSL7_9SPHI</name>
<evidence type="ECO:0000256" key="1">
    <source>
        <dbReference type="ARBA" id="ARBA00022723"/>
    </source>
</evidence>
<evidence type="ECO:0000256" key="3">
    <source>
        <dbReference type="SAM" id="Phobius"/>
    </source>
</evidence>
<dbReference type="EMBL" id="CP022743">
    <property type="protein sequence ID" value="ASU32816.1"/>
    <property type="molecule type" value="Genomic_DNA"/>
</dbReference>
<evidence type="ECO:0000313" key="6">
    <source>
        <dbReference type="Proteomes" id="UP000215002"/>
    </source>
</evidence>
<evidence type="ECO:0000259" key="4">
    <source>
        <dbReference type="Pfam" id="PF00149"/>
    </source>
</evidence>
<keyword evidence="6" id="KW-1185">Reference proteome</keyword>
<keyword evidence="1" id="KW-0479">Metal-binding</keyword>
<feature type="transmembrane region" description="Helical" evidence="3">
    <location>
        <begin position="6"/>
        <end position="23"/>
    </location>
</feature>
<proteinExistence type="predicted"/>
<feature type="transmembrane region" description="Helical" evidence="3">
    <location>
        <begin position="44"/>
        <end position="62"/>
    </location>
</feature>
<dbReference type="OrthoDB" id="9780884at2"/>
<evidence type="ECO:0000313" key="5">
    <source>
        <dbReference type="EMBL" id="ASU32816.1"/>
    </source>
</evidence>
<dbReference type="KEGG" id="muc:MuYL_0916"/>
<dbReference type="InterPro" id="IPR004843">
    <property type="entry name" value="Calcineurin-like_PHP"/>
</dbReference>
<feature type="transmembrane region" description="Helical" evidence="3">
    <location>
        <begin position="68"/>
        <end position="91"/>
    </location>
</feature>
<sequence>MKGQTLHVIFLILALLLIDLYVLSGLRGLSGKWKFLQKVSFKRWYWMVSVLLIAGLIFVVFVKMGLVVRLAVVMAFFVVFLFKISYLPFLFTDDVRRWIISYKKRLKSQHAAIQQPLAAIPGAIPPIPRSEFLMKAGLLAGAIPLAALKLEMKSGLYDYHIRHQTLYFPDLPKAFDGIRLGQISDIHSGSFFDKKAVLGGVEMLMREKADFIFFTGDLVNAVTEEVKDYQDIFSKVKAPLGVYSCLGNHDYGDYSWWPDEKAKRKNFEEIIAVHKRMGWDLLMNENRRLKVDGEEIGILGIENWGELSRFPKYGRMDLAVKNTDDLPVKLLLSHDPSHWRAQVLPEYPQIDAMFSGHTHGMQMGVRTANFQWSPIQYIYNEWAGHYQQGKQQLYVNVGYGFLGFSGRVGILPEITIFELKTGTNPSKKFKTA</sequence>
<dbReference type="Pfam" id="PF00149">
    <property type="entry name" value="Metallophos"/>
    <property type="match status" value="1"/>
</dbReference>
<dbReference type="GO" id="GO:0016020">
    <property type="term" value="C:membrane"/>
    <property type="evidence" value="ECO:0007669"/>
    <property type="project" value="GOC"/>
</dbReference>
<keyword evidence="2" id="KW-0378">Hydrolase</keyword>
<dbReference type="GO" id="GO:0009245">
    <property type="term" value="P:lipid A biosynthetic process"/>
    <property type="evidence" value="ECO:0007669"/>
    <property type="project" value="TreeGrafter"/>
</dbReference>
<accession>A0A223NSL7</accession>
<keyword evidence="3" id="KW-1133">Transmembrane helix</keyword>
<dbReference type="GO" id="GO:0046872">
    <property type="term" value="F:metal ion binding"/>
    <property type="evidence" value="ECO:0007669"/>
    <property type="project" value="UniProtKB-KW"/>
</dbReference>
<dbReference type="Proteomes" id="UP000215002">
    <property type="component" value="Chromosome"/>
</dbReference>
<gene>
    <name evidence="5" type="ORF">MuYL_0916</name>
</gene>
<protein>
    <submittedName>
        <fullName evidence="5">Metallophosphatase</fullName>
    </submittedName>
</protein>
<keyword evidence="3" id="KW-0812">Transmembrane</keyword>
<dbReference type="InterPro" id="IPR051158">
    <property type="entry name" value="Metallophosphoesterase_sf"/>
</dbReference>
<reference evidence="5 6" key="1">
    <citation type="submission" date="2017-08" db="EMBL/GenBank/DDBJ databases">
        <title>Complete genome sequence of Mucilaginibacter sp. strain BJC16-A31.</title>
        <authorList>
            <consortium name="Henan University of Science and Technology"/>
            <person name="You X."/>
        </authorList>
    </citation>
    <scope>NUCLEOTIDE SEQUENCE [LARGE SCALE GENOMIC DNA]</scope>
    <source>
        <strain evidence="5 6">BJC16-A31</strain>
    </source>
</reference>
<evidence type="ECO:0000256" key="2">
    <source>
        <dbReference type="ARBA" id="ARBA00022801"/>
    </source>
</evidence>
<keyword evidence="3" id="KW-0472">Membrane</keyword>
<organism evidence="5 6">
    <name type="scientific">Mucilaginibacter xinganensis</name>
    <dbReference type="NCBI Taxonomy" id="1234841"/>
    <lineage>
        <taxon>Bacteria</taxon>
        <taxon>Pseudomonadati</taxon>
        <taxon>Bacteroidota</taxon>
        <taxon>Sphingobacteriia</taxon>
        <taxon>Sphingobacteriales</taxon>
        <taxon>Sphingobacteriaceae</taxon>
        <taxon>Mucilaginibacter</taxon>
    </lineage>
</organism>
<dbReference type="AlphaFoldDB" id="A0A223NSL7"/>
<dbReference type="SUPFAM" id="SSF56300">
    <property type="entry name" value="Metallo-dependent phosphatases"/>
    <property type="match status" value="1"/>
</dbReference>
<dbReference type="Gene3D" id="3.60.21.10">
    <property type="match status" value="1"/>
</dbReference>
<dbReference type="PANTHER" id="PTHR31302">
    <property type="entry name" value="TRANSMEMBRANE PROTEIN WITH METALLOPHOSPHOESTERASE DOMAIN-RELATED"/>
    <property type="match status" value="1"/>
</dbReference>
<dbReference type="GO" id="GO:0008758">
    <property type="term" value="F:UDP-2,3-diacylglucosamine hydrolase activity"/>
    <property type="evidence" value="ECO:0007669"/>
    <property type="project" value="TreeGrafter"/>
</dbReference>
<dbReference type="PANTHER" id="PTHR31302:SF31">
    <property type="entry name" value="PHOSPHODIESTERASE YAEI"/>
    <property type="match status" value="1"/>
</dbReference>
<dbReference type="InterPro" id="IPR029052">
    <property type="entry name" value="Metallo-depent_PP-like"/>
</dbReference>